<keyword evidence="9" id="KW-1185">Reference proteome</keyword>
<evidence type="ECO:0000256" key="5">
    <source>
        <dbReference type="ARBA" id="ARBA00023014"/>
    </source>
</evidence>
<gene>
    <name evidence="8" type="ORF">HHL09_14475</name>
</gene>
<name>A0A858RK36_9BACT</name>
<dbReference type="Pfam" id="PF04055">
    <property type="entry name" value="Radical_SAM"/>
    <property type="match status" value="1"/>
</dbReference>
<dbReference type="RefSeq" id="WP_169455341.1">
    <property type="nucleotide sequence ID" value="NZ_CP051774.1"/>
</dbReference>
<evidence type="ECO:0000256" key="4">
    <source>
        <dbReference type="ARBA" id="ARBA00023004"/>
    </source>
</evidence>
<reference evidence="8 9" key="1">
    <citation type="submission" date="2020-04" db="EMBL/GenBank/DDBJ databases">
        <title>Luteolibacter sp. G-1-1-1 isolated from soil.</title>
        <authorList>
            <person name="Dahal R.H."/>
        </authorList>
    </citation>
    <scope>NUCLEOTIDE SEQUENCE [LARGE SCALE GENOMIC DNA]</scope>
    <source>
        <strain evidence="8 9">G-1-1-1</strain>
    </source>
</reference>
<dbReference type="InterPro" id="IPR013785">
    <property type="entry name" value="Aldolase_TIM"/>
</dbReference>
<dbReference type="CDD" id="cd01335">
    <property type="entry name" value="Radical_SAM"/>
    <property type="match status" value="1"/>
</dbReference>
<keyword evidence="3" id="KW-0479">Metal-binding</keyword>
<dbReference type="InterPro" id="IPR023885">
    <property type="entry name" value="4Fe4S-binding_SPASM_dom"/>
</dbReference>
<dbReference type="GO" id="GO:0051536">
    <property type="term" value="F:iron-sulfur cluster binding"/>
    <property type="evidence" value="ECO:0007669"/>
    <property type="project" value="UniProtKB-KW"/>
</dbReference>
<dbReference type="Proteomes" id="UP000501812">
    <property type="component" value="Chromosome"/>
</dbReference>
<dbReference type="SFLD" id="SFLDG01386">
    <property type="entry name" value="main_SPASM_domain-containing"/>
    <property type="match status" value="1"/>
</dbReference>
<dbReference type="NCBIfam" id="TIGR04085">
    <property type="entry name" value="rSAM_more_4Fe4S"/>
    <property type="match status" value="1"/>
</dbReference>
<dbReference type="InterPro" id="IPR058240">
    <property type="entry name" value="rSAM_sf"/>
</dbReference>
<dbReference type="InterPro" id="IPR023867">
    <property type="entry name" value="Sulphatase_maturase_rSAM"/>
</dbReference>
<dbReference type="PROSITE" id="PS51918">
    <property type="entry name" value="RADICAL_SAM"/>
    <property type="match status" value="1"/>
</dbReference>
<dbReference type="SFLD" id="SFLDS00029">
    <property type="entry name" value="Radical_SAM"/>
    <property type="match status" value="1"/>
</dbReference>
<dbReference type="AlphaFoldDB" id="A0A858RK36"/>
<feature type="domain" description="Radical SAM core" evidence="7">
    <location>
        <begin position="127"/>
        <end position="365"/>
    </location>
</feature>
<feature type="compositionally biased region" description="Basic and acidic residues" evidence="6">
    <location>
        <begin position="1"/>
        <end position="11"/>
    </location>
</feature>
<evidence type="ECO:0000313" key="8">
    <source>
        <dbReference type="EMBL" id="QJE96941.1"/>
    </source>
</evidence>
<dbReference type="PANTHER" id="PTHR43273:SF8">
    <property type="entry name" value="RADICAL SAM DOMAIN PROTEIN"/>
    <property type="match status" value="1"/>
</dbReference>
<dbReference type="GO" id="GO:0016491">
    <property type="term" value="F:oxidoreductase activity"/>
    <property type="evidence" value="ECO:0007669"/>
    <property type="project" value="InterPro"/>
</dbReference>
<proteinExistence type="predicted"/>
<evidence type="ECO:0000256" key="3">
    <source>
        <dbReference type="ARBA" id="ARBA00022723"/>
    </source>
</evidence>
<keyword evidence="4" id="KW-0408">Iron</keyword>
<dbReference type="PANTHER" id="PTHR43273">
    <property type="entry name" value="ANAEROBIC SULFATASE-MATURATING ENZYME HOMOLOG ASLB-RELATED"/>
    <property type="match status" value="1"/>
</dbReference>
<dbReference type="SFLD" id="SFLDG01384">
    <property type="entry name" value="thioether_bond_formation_requi"/>
    <property type="match status" value="1"/>
</dbReference>
<dbReference type="EMBL" id="CP051774">
    <property type="protein sequence ID" value="QJE96941.1"/>
    <property type="molecule type" value="Genomic_DNA"/>
</dbReference>
<sequence>MVIDHTHKETGDSPNEVLPADSSRQAAPDPRSFHVFHRGEDFYFFDRVTGTTSVINEELFGFLRMLEEGSTFEEIQAVLNQQYGEEIGGELYAGARDVLLEMSSSGMLRYDPVNVQRQEAELNALWRHKPRRIQLLMAQGCNLGCRYCYAWRNGSNQKETLMGFDVAKRSVDFLVERSGQRPNLQVTFFGGEPLLNKEVLFQVVDYCRALETTTDKRFVFEIITNGTLLTQELVEYLVREKFLLMISMDGWKEMHNYNRPSLDGTDQHEHILAIAQYANRRYEEAGLGRVKVRANLTKQYHDGPAVTKYLLDQGFSHIGVASIEPLPTGIRAPGAMTDAQIDEAAAGYRERANEALEVLERGGTPTRLQWRSISPYLEPPKPASVRGITCGAGRNTAIVDNKGYIFPCHRYEGMENYIIGNVFSGMDYEKTMGYYRKMNRNAMARCHSCWIRDYCSGGCAWLLAKENGEIADPSEHECDRRRQSMETALYVRARLRTLRPEFFTKEHGNLALENAKGICGGGGNEQQTCGSCSGCD</sequence>
<evidence type="ECO:0000256" key="6">
    <source>
        <dbReference type="SAM" id="MobiDB-lite"/>
    </source>
</evidence>
<keyword evidence="5" id="KW-0411">Iron-sulfur</keyword>
<protein>
    <submittedName>
        <fullName evidence="8">SPASM domain-containing protein</fullName>
    </submittedName>
</protein>
<comment type="cofactor">
    <cofactor evidence="1">
        <name>[4Fe-4S] cluster</name>
        <dbReference type="ChEBI" id="CHEBI:49883"/>
    </cofactor>
</comment>
<keyword evidence="2" id="KW-0949">S-adenosyl-L-methionine</keyword>
<dbReference type="SUPFAM" id="SSF102114">
    <property type="entry name" value="Radical SAM enzymes"/>
    <property type="match status" value="1"/>
</dbReference>
<dbReference type="KEGG" id="luo:HHL09_14475"/>
<accession>A0A858RK36</accession>
<evidence type="ECO:0000259" key="7">
    <source>
        <dbReference type="PROSITE" id="PS51918"/>
    </source>
</evidence>
<evidence type="ECO:0000256" key="2">
    <source>
        <dbReference type="ARBA" id="ARBA00022691"/>
    </source>
</evidence>
<dbReference type="Gene3D" id="3.20.20.70">
    <property type="entry name" value="Aldolase class I"/>
    <property type="match status" value="1"/>
</dbReference>
<evidence type="ECO:0000313" key="9">
    <source>
        <dbReference type="Proteomes" id="UP000501812"/>
    </source>
</evidence>
<dbReference type="InterPro" id="IPR007197">
    <property type="entry name" value="rSAM"/>
</dbReference>
<evidence type="ECO:0000256" key="1">
    <source>
        <dbReference type="ARBA" id="ARBA00001966"/>
    </source>
</evidence>
<dbReference type="GO" id="GO:0046872">
    <property type="term" value="F:metal ion binding"/>
    <property type="evidence" value="ECO:0007669"/>
    <property type="project" value="UniProtKB-KW"/>
</dbReference>
<dbReference type="SFLD" id="SFLDG01067">
    <property type="entry name" value="SPASM/twitch_domain_containing"/>
    <property type="match status" value="1"/>
</dbReference>
<feature type="region of interest" description="Disordered" evidence="6">
    <location>
        <begin position="1"/>
        <end position="31"/>
    </location>
</feature>
<organism evidence="8 9">
    <name type="scientific">Luteolibacter luteus</name>
    <dbReference type="NCBI Taxonomy" id="2728835"/>
    <lineage>
        <taxon>Bacteria</taxon>
        <taxon>Pseudomonadati</taxon>
        <taxon>Verrucomicrobiota</taxon>
        <taxon>Verrucomicrobiia</taxon>
        <taxon>Verrucomicrobiales</taxon>
        <taxon>Verrucomicrobiaceae</taxon>
        <taxon>Luteolibacter</taxon>
    </lineage>
</organism>